<sequence>MHSPRHRIVCLFFLLCMLLTSPLHALDIPSPEPTGVADHTPEQNGGFSQSKKTSPWSWGIGVDVSGYRAESTSTYGGEAYDLSVRHGISPMVQVAYRMNGNWDLEGGVRHDWMRWKLSPSLGPDDGSVRALTLALGAARHGAERTVPVLGAIRPLSSAALLWRFIDADLDGPAMDYRSGPGVEFAAGFTRDYWGLRAGLSYTHHDVSDVIAGATAEDLDLLGAFVRFTLFLGR</sequence>
<dbReference type="STRING" id="419481.SAMN05216233_102156"/>
<organism evidence="3 4">
    <name type="scientific">Desulfoluna spongiiphila</name>
    <dbReference type="NCBI Taxonomy" id="419481"/>
    <lineage>
        <taxon>Bacteria</taxon>
        <taxon>Pseudomonadati</taxon>
        <taxon>Thermodesulfobacteriota</taxon>
        <taxon>Desulfobacteria</taxon>
        <taxon>Desulfobacterales</taxon>
        <taxon>Desulfolunaceae</taxon>
        <taxon>Desulfoluna</taxon>
    </lineage>
</organism>
<accession>A0A1G5BRQ5</accession>
<feature type="compositionally biased region" description="Polar residues" evidence="1">
    <location>
        <begin position="42"/>
        <end position="54"/>
    </location>
</feature>
<evidence type="ECO:0000256" key="2">
    <source>
        <dbReference type="SAM" id="SignalP"/>
    </source>
</evidence>
<evidence type="ECO:0000256" key="1">
    <source>
        <dbReference type="SAM" id="MobiDB-lite"/>
    </source>
</evidence>
<keyword evidence="4" id="KW-1185">Reference proteome</keyword>
<reference evidence="3 4" key="1">
    <citation type="submission" date="2016-10" db="EMBL/GenBank/DDBJ databases">
        <authorList>
            <person name="de Groot N.N."/>
        </authorList>
    </citation>
    <scope>NUCLEOTIDE SEQUENCE [LARGE SCALE GENOMIC DNA]</scope>
    <source>
        <strain evidence="3 4">AA1</strain>
    </source>
</reference>
<dbReference type="EMBL" id="FMUX01000002">
    <property type="protein sequence ID" value="SCX92766.1"/>
    <property type="molecule type" value="Genomic_DNA"/>
</dbReference>
<name>A0A1G5BRQ5_9BACT</name>
<dbReference type="Proteomes" id="UP000198870">
    <property type="component" value="Unassembled WGS sequence"/>
</dbReference>
<proteinExistence type="predicted"/>
<feature type="region of interest" description="Disordered" evidence="1">
    <location>
        <begin position="32"/>
        <end position="54"/>
    </location>
</feature>
<dbReference type="AlphaFoldDB" id="A0A1G5BRQ5"/>
<evidence type="ECO:0000313" key="3">
    <source>
        <dbReference type="EMBL" id="SCX92766.1"/>
    </source>
</evidence>
<keyword evidence="2" id="KW-0732">Signal</keyword>
<gene>
    <name evidence="3" type="ORF">SAMN05216233_102156</name>
</gene>
<feature type="chain" id="PRO_5011562480" evidence="2">
    <location>
        <begin position="26"/>
        <end position="233"/>
    </location>
</feature>
<feature type="signal peptide" evidence="2">
    <location>
        <begin position="1"/>
        <end position="25"/>
    </location>
</feature>
<evidence type="ECO:0000313" key="4">
    <source>
        <dbReference type="Proteomes" id="UP000198870"/>
    </source>
</evidence>
<protein>
    <submittedName>
        <fullName evidence="3">Uncharacterized protein</fullName>
    </submittedName>
</protein>